<evidence type="ECO:0000313" key="1">
    <source>
        <dbReference type="EMBL" id="AKH21766.1"/>
    </source>
</evidence>
<name>A0A0F7JZL8_9GAMM</name>
<dbReference type="OrthoDB" id="5297568at2"/>
<sequence length="141" mass="16164">MTQVDFYILGDQSAGDRYQLACRLADKAWQQGHRVYLHTNSDAESRHLDKLLWTHREDSFIPHGLISESDQSLTPVLIGHGEQAGDEHDVLVNLATDVPPFFSRFSRLAELIDKDPAIRAAGRDRYRTYRDRGYTLNTHNL</sequence>
<dbReference type="PANTHER" id="PTHR38767:SF1">
    <property type="entry name" value="DNA POLYMERASE III SUBUNIT CHI"/>
    <property type="match status" value="1"/>
</dbReference>
<protein>
    <submittedName>
        <fullName evidence="1">DNA polymerase III subunit chi</fullName>
    </submittedName>
</protein>
<dbReference type="Pfam" id="PF04364">
    <property type="entry name" value="DNA_pol3_chi"/>
    <property type="match status" value="1"/>
</dbReference>
<dbReference type="Gene3D" id="3.40.50.10110">
    <property type="entry name" value="DNA polymerase III subunit chi"/>
    <property type="match status" value="1"/>
</dbReference>
<proteinExistence type="predicted"/>
<dbReference type="GO" id="GO:0003677">
    <property type="term" value="F:DNA binding"/>
    <property type="evidence" value="ECO:0007669"/>
    <property type="project" value="InterPro"/>
</dbReference>
<reference evidence="1 2" key="1">
    <citation type="journal article" date="2015" name="Genome Announc.">
        <title>Complete Genome Sequence of Sedimenticola thiotaurini Strain SIP-G1, a Polyphosphate- and Polyhydroxyalkanoate-Accumulating Sulfur-Oxidizing Gammaproteobacterium Isolated from Salt Marsh Sediments.</title>
        <authorList>
            <person name="Flood B.E."/>
            <person name="Jones D.S."/>
            <person name="Bailey J.V."/>
        </authorList>
    </citation>
    <scope>NUCLEOTIDE SEQUENCE [LARGE SCALE GENOMIC DNA]</scope>
    <source>
        <strain evidence="1 2">SIP-G1</strain>
    </source>
</reference>
<dbReference type="GO" id="GO:0032298">
    <property type="term" value="P:positive regulation of DNA-templated DNA replication initiation"/>
    <property type="evidence" value="ECO:0007669"/>
    <property type="project" value="TreeGrafter"/>
</dbReference>
<dbReference type="PANTHER" id="PTHR38767">
    <property type="entry name" value="DNA POLYMERASE III SUBUNIT CHI"/>
    <property type="match status" value="1"/>
</dbReference>
<keyword evidence="2" id="KW-1185">Reference proteome</keyword>
<organism evidence="1 2">
    <name type="scientific">Sedimenticola thiotaurini</name>
    <dbReference type="NCBI Taxonomy" id="1543721"/>
    <lineage>
        <taxon>Bacteria</taxon>
        <taxon>Pseudomonadati</taxon>
        <taxon>Pseudomonadota</taxon>
        <taxon>Gammaproteobacteria</taxon>
        <taxon>Chromatiales</taxon>
        <taxon>Sedimenticolaceae</taxon>
        <taxon>Sedimenticola</taxon>
    </lineage>
</organism>
<dbReference type="Proteomes" id="UP000034410">
    <property type="component" value="Chromosome"/>
</dbReference>
<dbReference type="GO" id="GO:0006260">
    <property type="term" value="P:DNA replication"/>
    <property type="evidence" value="ECO:0007669"/>
    <property type="project" value="InterPro"/>
</dbReference>
<evidence type="ECO:0000313" key="2">
    <source>
        <dbReference type="Proteomes" id="UP000034410"/>
    </source>
</evidence>
<dbReference type="EMBL" id="CP011412">
    <property type="protein sequence ID" value="AKH21766.1"/>
    <property type="molecule type" value="Genomic_DNA"/>
</dbReference>
<dbReference type="KEGG" id="seds:AAY24_17060"/>
<dbReference type="InterPro" id="IPR007459">
    <property type="entry name" value="DNA_pol3_chi"/>
</dbReference>
<dbReference type="SUPFAM" id="SSF102400">
    <property type="entry name" value="DNA polymerase III chi subunit"/>
    <property type="match status" value="1"/>
</dbReference>
<dbReference type="AlphaFoldDB" id="A0A0F7JZL8"/>
<dbReference type="InterPro" id="IPR036768">
    <property type="entry name" value="PolIII_chi_sf"/>
</dbReference>
<accession>A0A0F7JZL8</accession>
<dbReference type="RefSeq" id="WP_046860687.1">
    <property type="nucleotide sequence ID" value="NZ_CP011412.1"/>
</dbReference>
<gene>
    <name evidence="1" type="ORF">AAY24_17060</name>
</gene>
<dbReference type="GO" id="GO:0003887">
    <property type="term" value="F:DNA-directed DNA polymerase activity"/>
    <property type="evidence" value="ECO:0007669"/>
    <property type="project" value="InterPro"/>
</dbReference>